<protein>
    <submittedName>
        <fullName evidence="1">Uncharacterized protein</fullName>
    </submittedName>
</protein>
<dbReference type="AlphaFoldDB" id="A0A150JTA2"/>
<dbReference type="Proteomes" id="UP000075304">
    <property type="component" value="Unassembled WGS sequence"/>
</dbReference>
<dbReference type="RefSeq" id="WP_201028592.1">
    <property type="nucleotide sequence ID" value="NZ_LQYI01000168.1"/>
</dbReference>
<dbReference type="EMBL" id="LQYI01000168">
    <property type="protein sequence ID" value="KYC60499.1"/>
    <property type="molecule type" value="Genomic_DNA"/>
</dbReference>
<dbReference type="PATRIC" id="fig|1398.25.peg.1575"/>
<sequence>MERFVRQMESMAGNGSLDIATYNPKQFVTTNAYRSLEGELIQKSGVKPVKTMRAQDFGGHLSVKFHVYEDGVTAMEYRKPGSKQVYYELVDEIPKEAIPSEKKPDDPLYLDIWNGFYKGAGEVVGDIIGTVAEIPKMAYMIGYKGALNSRIALSFPLPQKHTYTVVSTRGSTWPNICASPSKMRSNVMSSTEMPKLGQSFSLTASEPSEYPCLATKDSANLVHLRKLLPKSRKKAPEI</sequence>
<organism evidence="1 2">
    <name type="scientific">Heyndrickxia coagulans</name>
    <name type="common">Weizmannia coagulans</name>
    <dbReference type="NCBI Taxonomy" id="1398"/>
    <lineage>
        <taxon>Bacteria</taxon>
        <taxon>Bacillati</taxon>
        <taxon>Bacillota</taxon>
        <taxon>Bacilli</taxon>
        <taxon>Bacillales</taxon>
        <taxon>Bacillaceae</taxon>
        <taxon>Heyndrickxia</taxon>
    </lineage>
</organism>
<reference evidence="1 2" key="1">
    <citation type="submission" date="2016-01" db="EMBL/GenBank/DDBJ databases">
        <title>Genome Sequences of Twelve Sporeforming Bacillus Species Isolated from Foods.</title>
        <authorList>
            <person name="Berendsen E.M."/>
            <person name="Wells-Bennik M.H."/>
            <person name="Krawcyk A.O."/>
            <person name="De Jong A."/>
            <person name="Holsappel S."/>
            <person name="Eijlander R.T."/>
            <person name="Kuipers O.P."/>
        </authorList>
    </citation>
    <scope>NUCLEOTIDE SEQUENCE [LARGE SCALE GENOMIC DNA]</scope>
    <source>
        <strain evidence="1 2">B4099</strain>
    </source>
</reference>
<proteinExistence type="predicted"/>
<name>A0A150JTA2_HEYCO</name>
<evidence type="ECO:0000313" key="1">
    <source>
        <dbReference type="EMBL" id="KYC60499.1"/>
    </source>
</evidence>
<evidence type="ECO:0000313" key="2">
    <source>
        <dbReference type="Proteomes" id="UP000075304"/>
    </source>
</evidence>
<gene>
    <name evidence="1" type="ORF">B4099_2253</name>
</gene>
<comment type="caution">
    <text evidence="1">The sequence shown here is derived from an EMBL/GenBank/DDBJ whole genome shotgun (WGS) entry which is preliminary data.</text>
</comment>
<accession>A0A150JTA2</accession>